<comment type="caution">
    <text evidence="3">The sequence shown here is derived from an EMBL/GenBank/DDBJ whole genome shotgun (WGS) entry which is preliminary data.</text>
</comment>
<organism evidence="3 4">
    <name type="scientific">Limnovirga soli</name>
    <dbReference type="NCBI Taxonomy" id="2656915"/>
    <lineage>
        <taxon>Bacteria</taxon>
        <taxon>Pseudomonadati</taxon>
        <taxon>Bacteroidota</taxon>
        <taxon>Chitinophagia</taxon>
        <taxon>Chitinophagales</taxon>
        <taxon>Chitinophagaceae</taxon>
        <taxon>Limnovirga</taxon>
    </lineage>
</organism>
<feature type="domain" description="Polyvalent protein metallopeptidase" evidence="2">
    <location>
        <begin position="159"/>
        <end position="275"/>
    </location>
</feature>
<evidence type="ECO:0000259" key="2">
    <source>
        <dbReference type="Pfam" id="PF18818"/>
    </source>
</evidence>
<dbReference type="Proteomes" id="UP000598971">
    <property type="component" value="Unassembled WGS sequence"/>
</dbReference>
<evidence type="ECO:0000313" key="4">
    <source>
        <dbReference type="Proteomes" id="UP000598971"/>
    </source>
</evidence>
<dbReference type="InterPro" id="IPR041459">
    <property type="entry name" value="MPTase-PolyVal"/>
</dbReference>
<dbReference type="AlphaFoldDB" id="A0A8J8FCK3"/>
<gene>
    <name evidence="3" type="ORF">GD597_00315</name>
</gene>
<dbReference type="InterPro" id="IPR013610">
    <property type="entry name" value="ArdC_N"/>
</dbReference>
<feature type="domain" description="N-terminal" evidence="1">
    <location>
        <begin position="11"/>
        <end position="120"/>
    </location>
</feature>
<dbReference type="GO" id="GO:0003697">
    <property type="term" value="F:single-stranded DNA binding"/>
    <property type="evidence" value="ECO:0007669"/>
    <property type="project" value="InterPro"/>
</dbReference>
<sequence>METETTSVTIDVYSLVTNKIIDLLETGTIPWQKPWTEAGLPQNLISKRPYRGINLMLLNAMGFSKNLFLTWKQIKTIGASVKKGEKGTFVVFQKMIEEKKDLADGQTGKRKFFLRYYKVFNVAQCIDIPTAFLPVVSTNDNQPLLTCELIVENMPNCPRIEHNTQEAYYVPSLDYINMPKITSFITSEAYYGTLFHELVHSTGHAERLNRKEVCENADFGTEPYSLEELVAEMGACYLKSHAGIINADLSNNAAYIKGWLDVFKGDKRFVIKAAGRAQRGVEYILQKESKTIQDTNDEFEVEQPE</sequence>
<reference evidence="3" key="1">
    <citation type="submission" date="2019-10" db="EMBL/GenBank/DDBJ databases">
        <title>Draft genome sequence of Panacibacter sp. KCS-6.</title>
        <authorList>
            <person name="Yim K.J."/>
        </authorList>
    </citation>
    <scope>NUCLEOTIDE SEQUENCE</scope>
    <source>
        <strain evidence="3">KCS-6</strain>
    </source>
</reference>
<protein>
    <submittedName>
        <fullName evidence="3">DUF1738 domain-containing protein</fullName>
    </submittedName>
</protein>
<dbReference type="Pfam" id="PF18818">
    <property type="entry name" value="MPTase-PolyVal"/>
    <property type="match status" value="1"/>
</dbReference>
<name>A0A8J8FCK3_9BACT</name>
<evidence type="ECO:0000313" key="3">
    <source>
        <dbReference type="EMBL" id="NNV53879.1"/>
    </source>
</evidence>
<dbReference type="Pfam" id="PF08401">
    <property type="entry name" value="ArdcN"/>
    <property type="match status" value="1"/>
</dbReference>
<dbReference type="RefSeq" id="WP_171605797.1">
    <property type="nucleotide sequence ID" value="NZ_WHPF01000001.1"/>
</dbReference>
<accession>A0A8J8FCK3</accession>
<dbReference type="PIRSF" id="PIRSF037112">
    <property type="entry name" value="Antirestriction_ArdC"/>
    <property type="match status" value="1"/>
</dbReference>
<evidence type="ECO:0000259" key="1">
    <source>
        <dbReference type="Pfam" id="PF08401"/>
    </source>
</evidence>
<dbReference type="InterPro" id="IPR017113">
    <property type="entry name" value="Antirestriction_ArdC"/>
</dbReference>
<keyword evidence="4" id="KW-1185">Reference proteome</keyword>
<dbReference type="EMBL" id="WHPF01000001">
    <property type="protein sequence ID" value="NNV53879.1"/>
    <property type="molecule type" value="Genomic_DNA"/>
</dbReference>
<proteinExistence type="predicted"/>